<keyword evidence="7 9" id="KW-0234">DNA repair</keyword>
<accession>A0A1T4NHS5</accession>
<keyword evidence="6" id="KW-0067">ATP-binding</keyword>
<keyword evidence="10" id="KW-0175">Coiled coil</keyword>
<dbReference type="InterPro" id="IPR003395">
    <property type="entry name" value="RecF/RecN/SMC_N"/>
</dbReference>
<evidence type="ECO:0000256" key="3">
    <source>
        <dbReference type="ARBA" id="ARBA00021315"/>
    </source>
</evidence>
<dbReference type="PANTHER" id="PTHR11059:SF0">
    <property type="entry name" value="DNA REPAIR PROTEIN RECN"/>
    <property type="match status" value="1"/>
</dbReference>
<evidence type="ECO:0000259" key="11">
    <source>
        <dbReference type="Pfam" id="PF02463"/>
    </source>
</evidence>
<evidence type="ECO:0000256" key="6">
    <source>
        <dbReference type="ARBA" id="ARBA00022840"/>
    </source>
</evidence>
<keyword evidence="4" id="KW-0547">Nucleotide-binding</keyword>
<dbReference type="Proteomes" id="UP000189933">
    <property type="component" value="Unassembled WGS sequence"/>
</dbReference>
<dbReference type="CDD" id="cd03241">
    <property type="entry name" value="ABC_RecN"/>
    <property type="match status" value="2"/>
</dbReference>
<comment type="similarity">
    <text evidence="2 9">Belongs to the RecN family.</text>
</comment>
<dbReference type="OrthoDB" id="9806954at2"/>
<reference evidence="13" key="1">
    <citation type="submission" date="2017-02" db="EMBL/GenBank/DDBJ databases">
        <authorList>
            <person name="Varghese N."/>
            <person name="Submissions S."/>
        </authorList>
    </citation>
    <scope>NUCLEOTIDE SEQUENCE [LARGE SCALE GENOMIC DNA]</scope>
    <source>
        <strain evidence="13">DSM 16521</strain>
    </source>
</reference>
<name>A0A1T4NHS5_9FIRM</name>
<keyword evidence="13" id="KW-1185">Reference proteome</keyword>
<dbReference type="PIRSF" id="PIRSF003128">
    <property type="entry name" value="RecN"/>
    <property type="match status" value="1"/>
</dbReference>
<gene>
    <name evidence="12" type="ORF">SAMN02745885_00915</name>
</gene>
<dbReference type="GO" id="GO:0043590">
    <property type="term" value="C:bacterial nucleoid"/>
    <property type="evidence" value="ECO:0007669"/>
    <property type="project" value="TreeGrafter"/>
</dbReference>
<organism evidence="12 13">
    <name type="scientific">Carboxydocella sporoproducens DSM 16521</name>
    <dbReference type="NCBI Taxonomy" id="1121270"/>
    <lineage>
        <taxon>Bacteria</taxon>
        <taxon>Bacillati</taxon>
        <taxon>Bacillota</taxon>
        <taxon>Clostridia</taxon>
        <taxon>Eubacteriales</taxon>
        <taxon>Clostridiales Family XVI. Incertae Sedis</taxon>
        <taxon>Carboxydocella</taxon>
    </lineage>
</organism>
<dbReference type="GO" id="GO:0009432">
    <property type="term" value="P:SOS response"/>
    <property type="evidence" value="ECO:0007669"/>
    <property type="project" value="TreeGrafter"/>
</dbReference>
<feature type="domain" description="RecF/RecN/SMC N-terminal" evidence="11">
    <location>
        <begin position="2"/>
        <end position="513"/>
    </location>
</feature>
<evidence type="ECO:0000256" key="2">
    <source>
        <dbReference type="ARBA" id="ARBA00009441"/>
    </source>
</evidence>
<evidence type="ECO:0000313" key="13">
    <source>
        <dbReference type="Proteomes" id="UP000189933"/>
    </source>
</evidence>
<dbReference type="FunFam" id="3.40.50.300:FF:000356">
    <property type="entry name" value="DNA repair protein RecN"/>
    <property type="match status" value="1"/>
</dbReference>
<comment type="function">
    <text evidence="1 9">May be involved in recombinational repair of damaged DNA.</text>
</comment>
<dbReference type="InterPro" id="IPR004604">
    <property type="entry name" value="DNA_recomb/repair_RecN"/>
</dbReference>
<evidence type="ECO:0000256" key="10">
    <source>
        <dbReference type="SAM" id="Coils"/>
    </source>
</evidence>
<dbReference type="PANTHER" id="PTHR11059">
    <property type="entry name" value="DNA REPAIR PROTEIN RECN"/>
    <property type="match status" value="1"/>
</dbReference>
<keyword evidence="5 9" id="KW-0227">DNA damage</keyword>
<dbReference type="InterPro" id="IPR027417">
    <property type="entry name" value="P-loop_NTPase"/>
</dbReference>
<proteinExistence type="inferred from homology"/>
<dbReference type="SUPFAM" id="SSF52540">
    <property type="entry name" value="P-loop containing nucleoside triphosphate hydrolases"/>
    <property type="match status" value="1"/>
</dbReference>
<evidence type="ECO:0000256" key="8">
    <source>
        <dbReference type="ARBA" id="ARBA00033408"/>
    </source>
</evidence>
<dbReference type="Pfam" id="PF02463">
    <property type="entry name" value="SMC_N"/>
    <property type="match status" value="1"/>
</dbReference>
<dbReference type="Gene3D" id="3.40.50.300">
    <property type="entry name" value="P-loop containing nucleotide triphosphate hydrolases"/>
    <property type="match status" value="2"/>
</dbReference>
<dbReference type="RefSeq" id="WP_159071825.1">
    <property type="nucleotide sequence ID" value="NZ_FUXM01000007.1"/>
</dbReference>
<sequence>MLLTLCIENFALIERLELELAEGFTVFTGETGAGKSIIMDALALLTGARGATEFIRHGAQETRVSGVFLPADREGWVVKLQQQGIEPEEDGTIFLERVLNLNGRSQCRINGRLLPLNQYRELIGGLAEIHAQHQQQFLLRPERHLELLDRYAGRDHCQQVRQLAQLARRYRQLLATKEELQASGRQRWREIDLLRYQLQEIDKAQLQPGEEEELLERVQLLGQAERLAQSCGRAYELLAAGSGRQPAALDLLAQVMEEVKQLARLHQGATPLATEVEECYYRLEELARELSRYQEKIEFDPEGLELAQERLDLIKQLCKKYGSTVTDVLAYREQIKLELNKLEQAEENLEEIQLQLEQLEQEGKELAEVVNGQRRQAAILLARAIENQLADLAMAGSRFSVQLSPTEHWSQNGGSDAEFFLSPNPGEPLKPLAKIASGGELSRILLALRTVLLTEEPGITLVFDEVDAGLSGAAARKVGEKLAQLGQQYQVLSITHSPAVAGLADQHFYIYKEVVGERTFTRVKTLAAEERLTELARMVGGEHTGELLKAQG</sequence>
<dbReference type="NCBIfam" id="TIGR00634">
    <property type="entry name" value="recN"/>
    <property type="match status" value="1"/>
</dbReference>
<evidence type="ECO:0000256" key="9">
    <source>
        <dbReference type="PIRNR" id="PIRNR003128"/>
    </source>
</evidence>
<evidence type="ECO:0000313" key="12">
    <source>
        <dbReference type="EMBL" id="SJZ78830.1"/>
    </source>
</evidence>
<evidence type="ECO:0000256" key="1">
    <source>
        <dbReference type="ARBA" id="ARBA00003618"/>
    </source>
</evidence>
<dbReference type="GO" id="GO:0006281">
    <property type="term" value="P:DNA repair"/>
    <property type="evidence" value="ECO:0007669"/>
    <property type="project" value="UniProtKB-KW"/>
</dbReference>
<dbReference type="FunFam" id="3.40.50.300:FF:000319">
    <property type="entry name" value="DNA repair protein RecN"/>
    <property type="match status" value="1"/>
</dbReference>
<dbReference type="GO" id="GO:0006310">
    <property type="term" value="P:DNA recombination"/>
    <property type="evidence" value="ECO:0007669"/>
    <property type="project" value="InterPro"/>
</dbReference>
<dbReference type="AlphaFoldDB" id="A0A1T4NHS5"/>
<evidence type="ECO:0000256" key="4">
    <source>
        <dbReference type="ARBA" id="ARBA00022741"/>
    </source>
</evidence>
<evidence type="ECO:0000256" key="7">
    <source>
        <dbReference type="ARBA" id="ARBA00023204"/>
    </source>
</evidence>
<feature type="coiled-coil region" evidence="10">
    <location>
        <begin position="328"/>
        <end position="376"/>
    </location>
</feature>
<evidence type="ECO:0000256" key="5">
    <source>
        <dbReference type="ARBA" id="ARBA00022763"/>
    </source>
</evidence>
<dbReference type="GO" id="GO:0005524">
    <property type="term" value="F:ATP binding"/>
    <property type="evidence" value="ECO:0007669"/>
    <property type="project" value="UniProtKB-KW"/>
</dbReference>
<dbReference type="EMBL" id="FUXM01000007">
    <property type="protein sequence ID" value="SJZ78830.1"/>
    <property type="molecule type" value="Genomic_DNA"/>
</dbReference>
<protein>
    <recommendedName>
        <fullName evidence="3 9">DNA repair protein RecN</fullName>
    </recommendedName>
    <alternativeName>
        <fullName evidence="8 9">Recombination protein N</fullName>
    </alternativeName>
</protein>